<gene>
    <name evidence="2" type="ORF">SAMN04489765_1835</name>
</gene>
<name>A0A1H1DQB8_9ACTN</name>
<dbReference type="Pfam" id="PF13589">
    <property type="entry name" value="HATPase_c_3"/>
    <property type="match status" value="1"/>
</dbReference>
<dbReference type="RefSeq" id="WP_160126325.1">
    <property type="nucleotide sequence ID" value="NZ_FNLF01000002.1"/>
</dbReference>
<evidence type="ECO:0000313" key="3">
    <source>
        <dbReference type="Proteomes" id="UP000183053"/>
    </source>
</evidence>
<dbReference type="InterPro" id="IPR036890">
    <property type="entry name" value="HATPase_C_sf"/>
</dbReference>
<sequence length="787" mass="86716">MPDETLDLTPHPRILEVIADVDMKVPECLAELVDNSLDEIAEAQREDPGFEGRVEIVFPYGSGKVNRDSEISVIDTGRGMSVGQMRSALRAGSSGNSRFGALGLFGMGFNVATARLGTLTKVRTGRAGDDHWTIAEIDIRAMESRDTFSVPIYTEPKQVSEHGTSITVAGLKPDVVQRLGWNGIASQVRDRLGETYSYMLRSVEDTDIAGAEVIGGLGVELLLNGRSVPAYIPCIWSPKRSVNYRGQDVPAVTEVNHELKPAFACMTCGHWHPENLGSLEVCSECGSDRVELRSRAIRGWLGIQRYDDPSDFGISLLREGRTIVHLDKDLFDWKDTVTDKMVPEYPFELGRGRIVGELHLDHIEVNYRKKDFGRDTIAWRTVREKVRGEGPLQEQRAKSAGYGPNTTELGMLAHAYRRYDPGYRYLVPGNGAQALSDQARKWGEYFREGRADYQSDEMWWKNVVAHEEAKAGLTDGDGDDDSIDDLLPTSPAGGGAAGDGTESAGSEEDDADAENDIAETSFERRARYRASGRVVPQLDGTEIVVPGKGRTIMITAFITSGVEFIQDRFSEVSLEANELELFIDDKHPLLDVFGWNRVDVAVMLLHDTADRYLGYDGPAGQFVEQVLEQIGDRRIDAATVRQSAEGLLDEIREAVVPLVADDPVGYWKSLSPNAKTQTQKAAAAEADRDWNELEASGGYAAYLSPRAFEDLAVELPEKVLDGGVFTTTYGSWQDESIREAKLSHLTSLIRDLERTVSATDRMSSRELIRLSIGLESLSALVVQGASL</sequence>
<dbReference type="AlphaFoldDB" id="A0A1H1DQB8"/>
<feature type="compositionally biased region" description="Acidic residues" evidence="1">
    <location>
        <begin position="505"/>
        <end position="514"/>
    </location>
</feature>
<organism evidence="2 3">
    <name type="scientific">Tsukamurella pulmonis</name>
    <dbReference type="NCBI Taxonomy" id="47312"/>
    <lineage>
        <taxon>Bacteria</taxon>
        <taxon>Bacillati</taxon>
        <taxon>Actinomycetota</taxon>
        <taxon>Actinomycetes</taxon>
        <taxon>Mycobacteriales</taxon>
        <taxon>Tsukamurellaceae</taxon>
        <taxon>Tsukamurella</taxon>
    </lineage>
</organism>
<feature type="region of interest" description="Disordered" evidence="1">
    <location>
        <begin position="472"/>
        <end position="514"/>
    </location>
</feature>
<dbReference type="EMBL" id="FNLF01000002">
    <property type="protein sequence ID" value="SDQ78560.1"/>
    <property type="molecule type" value="Genomic_DNA"/>
</dbReference>
<evidence type="ECO:0000313" key="2">
    <source>
        <dbReference type="EMBL" id="SDQ78560.1"/>
    </source>
</evidence>
<accession>A0A1H1DQB8</accession>
<dbReference type="STRING" id="47312.SAMN04489765_1835"/>
<protein>
    <submittedName>
        <fullName evidence="2">Histidine kinase-, DNA gyrase B-, and HSP90-like ATPase</fullName>
    </submittedName>
</protein>
<keyword evidence="3" id="KW-1185">Reference proteome</keyword>
<dbReference type="Gene3D" id="3.30.565.10">
    <property type="entry name" value="Histidine kinase-like ATPase, C-terminal domain"/>
    <property type="match status" value="1"/>
</dbReference>
<dbReference type="SUPFAM" id="SSF55874">
    <property type="entry name" value="ATPase domain of HSP90 chaperone/DNA topoisomerase II/histidine kinase"/>
    <property type="match status" value="1"/>
</dbReference>
<evidence type="ECO:0000256" key="1">
    <source>
        <dbReference type="SAM" id="MobiDB-lite"/>
    </source>
</evidence>
<dbReference type="GO" id="GO:0016301">
    <property type="term" value="F:kinase activity"/>
    <property type="evidence" value="ECO:0007669"/>
    <property type="project" value="UniProtKB-KW"/>
</dbReference>
<reference evidence="3" key="1">
    <citation type="submission" date="2016-10" db="EMBL/GenBank/DDBJ databases">
        <authorList>
            <person name="Varghese N."/>
            <person name="Submissions S."/>
        </authorList>
    </citation>
    <scope>NUCLEOTIDE SEQUENCE [LARGE SCALE GENOMIC DNA]</scope>
    <source>
        <strain evidence="3">DSM 44142</strain>
    </source>
</reference>
<proteinExistence type="predicted"/>
<dbReference type="Proteomes" id="UP000183053">
    <property type="component" value="Unassembled WGS sequence"/>
</dbReference>
<keyword evidence="2" id="KW-0418">Kinase</keyword>
<keyword evidence="2" id="KW-0808">Transferase</keyword>